<keyword evidence="2" id="KW-1185">Reference proteome</keyword>
<dbReference type="AlphaFoldDB" id="A0A0D0E5I9"/>
<name>A0A0D0E5I9_9AGAM</name>
<evidence type="ECO:0000313" key="2">
    <source>
        <dbReference type="Proteomes" id="UP000054538"/>
    </source>
</evidence>
<dbReference type="EMBL" id="KN824975">
    <property type="protein sequence ID" value="KIK96654.1"/>
    <property type="molecule type" value="Genomic_DNA"/>
</dbReference>
<dbReference type="InterPro" id="IPR013762">
    <property type="entry name" value="Integrase-like_cat_sf"/>
</dbReference>
<reference evidence="1 2" key="1">
    <citation type="submission" date="2014-04" db="EMBL/GenBank/DDBJ databases">
        <authorList>
            <consortium name="DOE Joint Genome Institute"/>
            <person name="Kuo A."/>
            <person name="Kohler A."/>
            <person name="Jargeat P."/>
            <person name="Nagy L.G."/>
            <person name="Floudas D."/>
            <person name="Copeland A."/>
            <person name="Barry K.W."/>
            <person name="Cichocki N."/>
            <person name="Veneault-Fourrey C."/>
            <person name="LaButti K."/>
            <person name="Lindquist E.A."/>
            <person name="Lipzen A."/>
            <person name="Lundell T."/>
            <person name="Morin E."/>
            <person name="Murat C."/>
            <person name="Sun H."/>
            <person name="Tunlid A."/>
            <person name="Henrissat B."/>
            <person name="Grigoriev I.V."/>
            <person name="Hibbett D.S."/>
            <person name="Martin F."/>
            <person name="Nordberg H.P."/>
            <person name="Cantor M.N."/>
            <person name="Hua S.X."/>
        </authorList>
    </citation>
    <scope>NUCLEOTIDE SEQUENCE [LARGE SCALE GENOMIC DNA]</scope>
    <source>
        <strain evidence="1 2">Ve08.2h10</strain>
    </source>
</reference>
<feature type="non-terminal residue" evidence="1">
    <location>
        <position position="1"/>
    </location>
</feature>
<organism evidence="1 2">
    <name type="scientific">Paxillus rubicundulus Ve08.2h10</name>
    <dbReference type="NCBI Taxonomy" id="930991"/>
    <lineage>
        <taxon>Eukaryota</taxon>
        <taxon>Fungi</taxon>
        <taxon>Dikarya</taxon>
        <taxon>Basidiomycota</taxon>
        <taxon>Agaricomycotina</taxon>
        <taxon>Agaricomycetes</taxon>
        <taxon>Agaricomycetidae</taxon>
        <taxon>Boletales</taxon>
        <taxon>Paxilineae</taxon>
        <taxon>Paxillaceae</taxon>
        <taxon>Paxillus</taxon>
    </lineage>
</organism>
<dbReference type="HOGENOM" id="CLU_003292_9_2_1"/>
<dbReference type="STRING" id="930991.A0A0D0E5I9"/>
<dbReference type="GO" id="GO:0006310">
    <property type="term" value="P:DNA recombination"/>
    <property type="evidence" value="ECO:0007669"/>
    <property type="project" value="InterPro"/>
</dbReference>
<reference evidence="2" key="2">
    <citation type="submission" date="2015-01" db="EMBL/GenBank/DDBJ databases">
        <title>Evolutionary Origins and Diversification of the Mycorrhizal Mutualists.</title>
        <authorList>
            <consortium name="DOE Joint Genome Institute"/>
            <consortium name="Mycorrhizal Genomics Consortium"/>
            <person name="Kohler A."/>
            <person name="Kuo A."/>
            <person name="Nagy L.G."/>
            <person name="Floudas D."/>
            <person name="Copeland A."/>
            <person name="Barry K.W."/>
            <person name="Cichocki N."/>
            <person name="Veneault-Fourrey C."/>
            <person name="LaButti K."/>
            <person name="Lindquist E.A."/>
            <person name="Lipzen A."/>
            <person name="Lundell T."/>
            <person name="Morin E."/>
            <person name="Murat C."/>
            <person name="Riley R."/>
            <person name="Ohm R."/>
            <person name="Sun H."/>
            <person name="Tunlid A."/>
            <person name="Henrissat B."/>
            <person name="Grigoriev I.V."/>
            <person name="Hibbett D.S."/>
            <person name="Martin F."/>
        </authorList>
    </citation>
    <scope>NUCLEOTIDE SEQUENCE [LARGE SCALE GENOMIC DNA]</scope>
    <source>
        <strain evidence="2">Ve08.2h10</strain>
    </source>
</reference>
<proteinExistence type="predicted"/>
<sequence length="86" mass="9665">FMFRCNDIWVSTGSPSMPGHALHIGGATELLLQGINPDIVATQGRWKSQAFLEYWRRIESILPLFIWSSSSTSRSLSLDTTMTNFS</sequence>
<dbReference type="Gene3D" id="1.10.443.10">
    <property type="entry name" value="Intergrase catalytic core"/>
    <property type="match status" value="1"/>
</dbReference>
<protein>
    <submittedName>
        <fullName evidence="1">Uncharacterized protein</fullName>
    </submittedName>
</protein>
<dbReference type="GO" id="GO:0003677">
    <property type="term" value="F:DNA binding"/>
    <property type="evidence" value="ECO:0007669"/>
    <property type="project" value="InterPro"/>
</dbReference>
<accession>A0A0D0E5I9</accession>
<gene>
    <name evidence="1" type="ORF">PAXRUDRAFT_76958</name>
</gene>
<dbReference type="GO" id="GO:0015074">
    <property type="term" value="P:DNA integration"/>
    <property type="evidence" value="ECO:0007669"/>
    <property type="project" value="InterPro"/>
</dbReference>
<dbReference type="InParanoid" id="A0A0D0E5I9"/>
<evidence type="ECO:0000313" key="1">
    <source>
        <dbReference type="EMBL" id="KIK96654.1"/>
    </source>
</evidence>
<feature type="non-terminal residue" evidence="1">
    <location>
        <position position="86"/>
    </location>
</feature>
<dbReference type="Proteomes" id="UP000054538">
    <property type="component" value="Unassembled WGS sequence"/>
</dbReference>
<dbReference type="OrthoDB" id="2681442at2759"/>